<comment type="caution">
    <text evidence="1">The sequence shown here is derived from an EMBL/GenBank/DDBJ whole genome shotgun (WGS) entry which is preliminary data.</text>
</comment>
<accession>A0ACB8SWL0</accession>
<reference evidence="1" key="1">
    <citation type="submission" date="2021-03" db="EMBL/GenBank/DDBJ databases">
        <authorList>
            <consortium name="DOE Joint Genome Institute"/>
            <person name="Ahrendt S."/>
            <person name="Looney B.P."/>
            <person name="Miyauchi S."/>
            <person name="Morin E."/>
            <person name="Drula E."/>
            <person name="Courty P.E."/>
            <person name="Chicoki N."/>
            <person name="Fauchery L."/>
            <person name="Kohler A."/>
            <person name="Kuo A."/>
            <person name="Labutti K."/>
            <person name="Pangilinan J."/>
            <person name="Lipzen A."/>
            <person name="Riley R."/>
            <person name="Andreopoulos W."/>
            <person name="He G."/>
            <person name="Johnson J."/>
            <person name="Barry K.W."/>
            <person name="Grigoriev I.V."/>
            <person name="Nagy L."/>
            <person name="Hibbett D."/>
            <person name="Henrissat B."/>
            <person name="Matheny P.B."/>
            <person name="Labbe J."/>
            <person name="Martin F."/>
        </authorList>
    </citation>
    <scope>NUCLEOTIDE SEQUENCE</scope>
    <source>
        <strain evidence="1">HHB10654</strain>
    </source>
</reference>
<proteinExistence type="predicted"/>
<reference evidence="1" key="2">
    <citation type="journal article" date="2022" name="New Phytol.">
        <title>Evolutionary transition to the ectomycorrhizal habit in the genomes of a hyperdiverse lineage of mushroom-forming fungi.</title>
        <authorList>
            <person name="Looney B."/>
            <person name="Miyauchi S."/>
            <person name="Morin E."/>
            <person name="Drula E."/>
            <person name="Courty P.E."/>
            <person name="Kohler A."/>
            <person name="Kuo A."/>
            <person name="LaButti K."/>
            <person name="Pangilinan J."/>
            <person name="Lipzen A."/>
            <person name="Riley R."/>
            <person name="Andreopoulos W."/>
            <person name="He G."/>
            <person name="Johnson J."/>
            <person name="Nolan M."/>
            <person name="Tritt A."/>
            <person name="Barry K.W."/>
            <person name="Grigoriev I.V."/>
            <person name="Nagy L.G."/>
            <person name="Hibbett D."/>
            <person name="Henrissat B."/>
            <person name="Matheny P.B."/>
            <person name="Labbe J."/>
            <person name="Martin F.M."/>
        </authorList>
    </citation>
    <scope>NUCLEOTIDE SEQUENCE</scope>
    <source>
        <strain evidence="1">HHB10654</strain>
    </source>
</reference>
<name>A0ACB8SWL0_9AGAM</name>
<evidence type="ECO:0000313" key="2">
    <source>
        <dbReference type="Proteomes" id="UP000814140"/>
    </source>
</evidence>
<protein>
    <submittedName>
        <fullName evidence="1">Uncharacterized protein</fullName>
    </submittedName>
</protein>
<sequence>MEADQNDQVDTTWELIFSLPSTRKTKLATFAINTTLLLFAADFAFYPSLDTASDVVFTRIGAVYPDAAKVVVFIVTSVPFTSLWTHEAVTDSWAGFTHEKATILSALHTVPNVIMLSGDRHEFAAVQFWAPRFGATESSSSKKTTHGRASRARWNTRRTITEDTRCAYPIEFIPNAQTPCSVDGRPKNIIMLTCDAFGVLPPLPLPGRLHFVSLMSTPDLGAYPSRARRKTPGTEDGVLEPIPTFCTCHSAPFIVLSPGRHAEMLAVRISRHHVSCWLINAGWTGGKYGQGKRCPLKCTRRIVDAVHSGKLLDASYETFDLIAVQYFIFSDVAPSRTEEDPRDTLRWVTSKADKEERAPASLRDVLAALDGHLAGLHSALPPRTAFIAFSGHSDPRRMSALNAKKNAFETALRAGRTGEEVDSEIIGGPNKPKHINSFLFPALCHVAALGKEGLRIWDTAENRTFTSKIFVAPGELLIDEELDAVLPSQGYSIVTPPPGYAPLIAPRKLMVTPISEVRGFQIQDSSDAAAAAAAGGLAPELPTGIPDVGNLAFFKAEDAQYLSKAAGLAHMISTMRPDIDHADEYVRNTTAQVRGFQIQDSSDAAAAAAAGGLAPELPTGIPDVGNLAFFKAEDAQYLSKAAGLAHMISTMRPDIDHADEYVRNTTARAFSVVASALRIPSPLPFLKAIAVMMGCAVLPHLRNLVDCIEHGLADERQKVRTMTALGLAALAEAAAPYCIESFDNVLEPLWMGIRLRRGKGLAAFLKAIGFIIPLMDPEYASYYTKEVTVILIREFRTSDEEMKKIVLKVVKQRAATEGVTPQYIKQDSLPGFFKAFWKAGASEIMGRIVNELKDEAEPYRKMVMETITKVVASLGATDVDEKLEVRLVDGDIYSFQEQTTEDQVMLDGFGTVVTLTPSEMNPPVKDFLPRMTPILRNRHEKGQGASINLIGLIADRGAEFVPAREWMRICEEALVPLYPDLSELGEGQNVYYSLYTSSSKSNFAGRNWRLSAVVSVATEVASSDSLLFGHSRSAAPSLLDGAVVADVGSEEGEGEEPLPVSHTIPWE</sequence>
<gene>
    <name evidence="1" type="ORF">BV25DRAFT_1917618</name>
</gene>
<dbReference type="EMBL" id="MU277218">
    <property type="protein sequence ID" value="KAI0060520.1"/>
    <property type="molecule type" value="Genomic_DNA"/>
</dbReference>
<dbReference type="Proteomes" id="UP000814140">
    <property type="component" value="Unassembled WGS sequence"/>
</dbReference>
<evidence type="ECO:0000313" key="1">
    <source>
        <dbReference type="EMBL" id="KAI0060520.1"/>
    </source>
</evidence>
<organism evidence="1 2">
    <name type="scientific">Artomyces pyxidatus</name>
    <dbReference type="NCBI Taxonomy" id="48021"/>
    <lineage>
        <taxon>Eukaryota</taxon>
        <taxon>Fungi</taxon>
        <taxon>Dikarya</taxon>
        <taxon>Basidiomycota</taxon>
        <taxon>Agaricomycotina</taxon>
        <taxon>Agaricomycetes</taxon>
        <taxon>Russulales</taxon>
        <taxon>Auriscalpiaceae</taxon>
        <taxon>Artomyces</taxon>
    </lineage>
</organism>
<keyword evidence="2" id="KW-1185">Reference proteome</keyword>